<feature type="chain" id="PRO_5040416861" evidence="1">
    <location>
        <begin position="24"/>
        <end position="126"/>
    </location>
</feature>
<organism evidence="2 3">
    <name type="scientific">Pholiota conissans</name>
    <dbReference type="NCBI Taxonomy" id="109636"/>
    <lineage>
        <taxon>Eukaryota</taxon>
        <taxon>Fungi</taxon>
        <taxon>Dikarya</taxon>
        <taxon>Basidiomycota</taxon>
        <taxon>Agaricomycotina</taxon>
        <taxon>Agaricomycetes</taxon>
        <taxon>Agaricomycetidae</taxon>
        <taxon>Agaricales</taxon>
        <taxon>Agaricineae</taxon>
        <taxon>Strophariaceae</taxon>
        <taxon>Pholiota</taxon>
    </lineage>
</organism>
<gene>
    <name evidence="2" type="ORF">BDN70DRAFT_870122</name>
</gene>
<dbReference type="EMBL" id="MU155130">
    <property type="protein sequence ID" value="KAF9486541.1"/>
    <property type="molecule type" value="Genomic_DNA"/>
</dbReference>
<evidence type="ECO:0000313" key="3">
    <source>
        <dbReference type="Proteomes" id="UP000807469"/>
    </source>
</evidence>
<proteinExistence type="predicted"/>
<comment type="caution">
    <text evidence="2">The sequence shown here is derived from an EMBL/GenBank/DDBJ whole genome shotgun (WGS) entry which is preliminary data.</text>
</comment>
<reference evidence="2" key="1">
    <citation type="submission" date="2020-11" db="EMBL/GenBank/DDBJ databases">
        <authorList>
            <consortium name="DOE Joint Genome Institute"/>
            <person name="Ahrendt S."/>
            <person name="Riley R."/>
            <person name="Andreopoulos W."/>
            <person name="Labutti K."/>
            <person name="Pangilinan J."/>
            <person name="Ruiz-Duenas F.J."/>
            <person name="Barrasa J.M."/>
            <person name="Sanchez-Garcia M."/>
            <person name="Camarero S."/>
            <person name="Miyauchi S."/>
            <person name="Serrano A."/>
            <person name="Linde D."/>
            <person name="Babiker R."/>
            <person name="Drula E."/>
            <person name="Ayuso-Fernandez I."/>
            <person name="Pacheco R."/>
            <person name="Padilla G."/>
            <person name="Ferreira P."/>
            <person name="Barriuso J."/>
            <person name="Kellner H."/>
            <person name="Castanera R."/>
            <person name="Alfaro M."/>
            <person name="Ramirez L."/>
            <person name="Pisabarro A.G."/>
            <person name="Kuo A."/>
            <person name="Tritt A."/>
            <person name="Lipzen A."/>
            <person name="He G."/>
            <person name="Yan M."/>
            <person name="Ng V."/>
            <person name="Cullen D."/>
            <person name="Martin F."/>
            <person name="Rosso M.-N."/>
            <person name="Henrissat B."/>
            <person name="Hibbett D."/>
            <person name="Martinez A.T."/>
            <person name="Grigoriev I.V."/>
        </authorList>
    </citation>
    <scope>NUCLEOTIDE SEQUENCE</scope>
    <source>
        <strain evidence="2">CIRM-BRFM 674</strain>
    </source>
</reference>
<feature type="signal peptide" evidence="1">
    <location>
        <begin position="1"/>
        <end position="23"/>
    </location>
</feature>
<protein>
    <submittedName>
        <fullName evidence="2">Uncharacterized protein</fullName>
    </submittedName>
</protein>
<keyword evidence="1" id="KW-0732">Signal</keyword>
<name>A0A9P5ZIL3_9AGAR</name>
<dbReference type="AlphaFoldDB" id="A0A9P5ZIL3"/>
<sequence length="126" mass="14072">MFFLTRRLVLALVGFLPFPGVDVYGGSVTIDQDGDGRCTLLKEVPRFRLLPFAVHPLQTRGLLDSGLASDVGFWEVFTGTHPSTDVRQCPSMSRYKHRLKISVSNCLFPASFLDSEGSYQSEDQTR</sequence>
<accession>A0A9P5ZIL3</accession>
<evidence type="ECO:0000256" key="1">
    <source>
        <dbReference type="SAM" id="SignalP"/>
    </source>
</evidence>
<evidence type="ECO:0000313" key="2">
    <source>
        <dbReference type="EMBL" id="KAF9486541.1"/>
    </source>
</evidence>
<keyword evidence="3" id="KW-1185">Reference proteome</keyword>
<dbReference type="Proteomes" id="UP000807469">
    <property type="component" value="Unassembled WGS sequence"/>
</dbReference>